<accession>A0AAU9DBK3</accession>
<keyword evidence="3 6" id="KW-0378">Hydrolase</keyword>
<proteinExistence type="inferred from homology"/>
<dbReference type="InterPro" id="IPR011059">
    <property type="entry name" value="Metal-dep_hydrolase_composite"/>
</dbReference>
<comment type="catalytic activity">
    <reaction evidence="5 6">
        <text>adenine + H2O + H(+) = hypoxanthine + NH4(+)</text>
        <dbReference type="Rhea" id="RHEA:23688"/>
        <dbReference type="ChEBI" id="CHEBI:15377"/>
        <dbReference type="ChEBI" id="CHEBI:15378"/>
        <dbReference type="ChEBI" id="CHEBI:16708"/>
        <dbReference type="ChEBI" id="CHEBI:17368"/>
        <dbReference type="ChEBI" id="CHEBI:28938"/>
        <dbReference type="EC" id="3.5.4.2"/>
    </reaction>
</comment>
<dbReference type="Pfam" id="PF01979">
    <property type="entry name" value="Amidohydro_1"/>
    <property type="match status" value="1"/>
</dbReference>
<comment type="cofactor">
    <cofactor evidence="6">
        <name>Mn(2+)</name>
        <dbReference type="ChEBI" id="CHEBI:29035"/>
    </cofactor>
</comment>
<dbReference type="InterPro" id="IPR026912">
    <property type="entry name" value="Adenine_deam_C"/>
</dbReference>
<name>A0AAU9DBK3_9BACT</name>
<dbReference type="NCBIfam" id="TIGR01178">
    <property type="entry name" value="ade"/>
    <property type="match status" value="1"/>
</dbReference>
<evidence type="ECO:0000256" key="2">
    <source>
        <dbReference type="ARBA" id="ARBA00012782"/>
    </source>
</evidence>
<protein>
    <recommendedName>
        <fullName evidence="2 6">Adenine deaminase</fullName>
        <shortName evidence="6">Adenase</shortName>
        <shortName evidence="6">Adenine aminase</shortName>
        <ecNumber evidence="2 6">3.5.4.2</ecNumber>
    </recommendedName>
</protein>
<dbReference type="Gene3D" id="3.20.20.140">
    <property type="entry name" value="Metal-dependent hydrolases"/>
    <property type="match status" value="1"/>
</dbReference>
<comment type="similarity">
    <text evidence="1 6">Belongs to the metallo-dependent hydrolases superfamily. Adenine deaminase family.</text>
</comment>
<dbReference type="Pfam" id="PF13382">
    <property type="entry name" value="Adenine_deam_C"/>
    <property type="match status" value="1"/>
</dbReference>
<dbReference type="PANTHER" id="PTHR11113:SF2">
    <property type="entry name" value="ADENINE DEAMINASE"/>
    <property type="match status" value="1"/>
</dbReference>
<dbReference type="RefSeq" id="WP_338391343.1">
    <property type="nucleotide sequence ID" value="NZ_AP025314.1"/>
</dbReference>
<dbReference type="GO" id="GO:0000034">
    <property type="term" value="F:adenine deaminase activity"/>
    <property type="evidence" value="ECO:0007669"/>
    <property type="project" value="UniProtKB-UniRule"/>
</dbReference>
<dbReference type="InterPro" id="IPR006679">
    <property type="entry name" value="Adenine_deam"/>
</dbReference>
<dbReference type="InterPro" id="IPR006680">
    <property type="entry name" value="Amidohydro-rel"/>
</dbReference>
<dbReference type="EMBL" id="AP025314">
    <property type="protein sequence ID" value="BDD09750.1"/>
    <property type="molecule type" value="Genomic_DNA"/>
</dbReference>
<dbReference type="SUPFAM" id="SSF51556">
    <property type="entry name" value="Metallo-dependent hydrolases"/>
    <property type="match status" value="1"/>
</dbReference>
<dbReference type="Proteomes" id="UP001348817">
    <property type="component" value="Chromosome"/>
</dbReference>
<dbReference type="CDD" id="cd01295">
    <property type="entry name" value="AdeC"/>
    <property type="match status" value="1"/>
</dbReference>
<evidence type="ECO:0000313" key="9">
    <source>
        <dbReference type="EMBL" id="BDD09750.1"/>
    </source>
</evidence>
<dbReference type="PANTHER" id="PTHR11113">
    <property type="entry name" value="N-ACETYLGLUCOSAMINE-6-PHOSPHATE DEACETYLASE"/>
    <property type="match status" value="1"/>
</dbReference>
<reference evidence="9 10" key="1">
    <citation type="submission" date="2021-12" db="EMBL/GenBank/DDBJ databases">
        <title>Genome sequencing of bacteria with rrn-lacking chromosome and rrn-plasmid.</title>
        <authorList>
            <person name="Anda M."/>
            <person name="Iwasaki W."/>
        </authorList>
    </citation>
    <scope>NUCLEOTIDE SEQUENCE [LARGE SCALE GENOMIC DNA]</scope>
    <source>
        <strain evidence="9 10">DSM 100852</strain>
    </source>
</reference>
<sequence length="544" mass="59068">MQGRIKGNIVDIFNKEIYPGELVFAEGKITEVKRLEAETVLERYIMPGFVDAHVHVESSMLVPSEFARMAVCHGTVATVSDPHEIANVLGVDGVDFMVENGKQVPFKFFFGAPSCVPATVHETAGAVIDVEGVRELLGREDIHYLAEMMNWPGVLARDGEVMAKIKAAHDAGKPVDGHAPQLRGEQAKAYAEAGITTDHECVSEAEARDKLIHGVKVQIREGSAAKNYEALKPLISEHADRMMFCMDDTHPNHLIDGHINTLVRRALADGFDLFDVLRMVTLNPVEHYKLDVGLLREGDEADFIVTDGTGVDFEVLGTYISGERVAEEGRTLIGPVEVEPVNRFVSREILPDAFGLEAKTDKMRVVTVEDGQIVTGQEIMSVKEKDGMAVADPETDVLKLAVISRYDDKPPAVAFIRGFGFGAGAVASTVAHDSHNIIAVGADDESMAKAVNVLMESKGGLSVVGDAGTDVLPLPVAGLMSAQDGFELAGEYDEIVRKAGELGTRLHDPFMTLSFMALLVIPELKLSDQGLFDGRKFEFVDLFV</sequence>
<gene>
    <name evidence="6 9" type="primary">ade</name>
    <name evidence="9" type="ORF">FUAX_21820</name>
</gene>
<dbReference type="SUPFAM" id="SSF51338">
    <property type="entry name" value="Composite domain of metallo-dependent hydrolases"/>
    <property type="match status" value="1"/>
</dbReference>
<evidence type="ECO:0000256" key="4">
    <source>
        <dbReference type="ARBA" id="ARBA00023211"/>
    </source>
</evidence>
<organism evidence="9 10">
    <name type="scientific">Fulvitalea axinellae</name>
    <dbReference type="NCBI Taxonomy" id="1182444"/>
    <lineage>
        <taxon>Bacteria</taxon>
        <taxon>Pseudomonadati</taxon>
        <taxon>Bacteroidota</taxon>
        <taxon>Cytophagia</taxon>
        <taxon>Cytophagales</taxon>
        <taxon>Persicobacteraceae</taxon>
        <taxon>Fulvitalea</taxon>
    </lineage>
</organism>
<evidence type="ECO:0000256" key="3">
    <source>
        <dbReference type="ARBA" id="ARBA00022801"/>
    </source>
</evidence>
<keyword evidence="4 6" id="KW-0464">Manganese</keyword>
<feature type="domain" description="Adenine deaminase C-terminal" evidence="8">
    <location>
        <begin position="372"/>
        <end position="538"/>
    </location>
</feature>
<evidence type="ECO:0000313" key="10">
    <source>
        <dbReference type="Proteomes" id="UP001348817"/>
    </source>
</evidence>
<dbReference type="AlphaFoldDB" id="A0AAU9DBK3"/>
<dbReference type="GO" id="GO:0006146">
    <property type="term" value="P:adenine catabolic process"/>
    <property type="evidence" value="ECO:0007669"/>
    <property type="project" value="InterPro"/>
</dbReference>
<dbReference type="KEGG" id="fax:FUAX_21820"/>
<dbReference type="HAMAP" id="MF_01518">
    <property type="entry name" value="Adenine_deamin"/>
    <property type="match status" value="1"/>
</dbReference>
<dbReference type="EC" id="3.5.4.2" evidence="2 6"/>
<dbReference type="InterPro" id="IPR032466">
    <property type="entry name" value="Metal_Hydrolase"/>
</dbReference>
<evidence type="ECO:0000256" key="5">
    <source>
        <dbReference type="ARBA" id="ARBA00047720"/>
    </source>
</evidence>
<evidence type="ECO:0000256" key="1">
    <source>
        <dbReference type="ARBA" id="ARBA00006773"/>
    </source>
</evidence>
<feature type="domain" description="Amidohydrolase-related" evidence="7">
    <location>
        <begin position="44"/>
        <end position="325"/>
    </location>
</feature>
<evidence type="ECO:0000259" key="7">
    <source>
        <dbReference type="Pfam" id="PF01979"/>
    </source>
</evidence>
<evidence type="ECO:0000256" key="6">
    <source>
        <dbReference type="HAMAP-Rule" id="MF_01518"/>
    </source>
</evidence>
<keyword evidence="10" id="KW-1185">Reference proteome</keyword>
<evidence type="ECO:0000259" key="8">
    <source>
        <dbReference type="Pfam" id="PF13382"/>
    </source>
</evidence>